<organism evidence="2 3">
    <name type="scientific">Theobroma cacao</name>
    <name type="common">Cacao</name>
    <name type="synonym">Cocoa</name>
    <dbReference type="NCBI Taxonomy" id="3641"/>
    <lineage>
        <taxon>Eukaryota</taxon>
        <taxon>Viridiplantae</taxon>
        <taxon>Streptophyta</taxon>
        <taxon>Embryophyta</taxon>
        <taxon>Tracheophyta</taxon>
        <taxon>Spermatophyta</taxon>
        <taxon>Magnoliopsida</taxon>
        <taxon>eudicotyledons</taxon>
        <taxon>Gunneridae</taxon>
        <taxon>Pentapetalae</taxon>
        <taxon>rosids</taxon>
        <taxon>malvids</taxon>
        <taxon>Malvales</taxon>
        <taxon>Malvaceae</taxon>
        <taxon>Byttnerioideae</taxon>
        <taxon>Theobroma</taxon>
    </lineage>
</organism>
<dbReference type="InterPro" id="IPR006121">
    <property type="entry name" value="HMA_dom"/>
</dbReference>
<accession>A0A061GGG7</accession>
<dbReference type="PANTHER" id="PTHR47005:SF5">
    <property type="entry name" value="HEAVY METAL TRANSPORT_DETOXIFICATION SUPERFAMILY PROTEIN"/>
    <property type="match status" value="1"/>
</dbReference>
<dbReference type="HOGENOM" id="CLU_1646748_0_0_1"/>
<dbReference type="PANTHER" id="PTHR47005">
    <property type="entry name" value="HEAVY METAL TRANSPORT/DETOXIFICATION SUPERFAMILY PROTEIN"/>
    <property type="match status" value="1"/>
</dbReference>
<dbReference type="Pfam" id="PF00403">
    <property type="entry name" value="HMA"/>
    <property type="match status" value="1"/>
</dbReference>
<dbReference type="SUPFAM" id="SSF55008">
    <property type="entry name" value="HMA, heavy metal-associated domain"/>
    <property type="match status" value="1"/>
</dbReference>
<sequence>MAMVGSLATMVDHFHAHVTRLMVDLFMIAGASVAATTSTVIREPFQTRLFPSRDRTDGKTIERRIDGGRKGGFGFGDFQVQAETMEEKKVTTMELKVDLQCRRCYNKVKKVLSKLPQIRDQRFDKKANTVTITVVSCCLEQLRDKLYYKGGGQFMIAGAVM</sequence>
<dbReference type="GO" id="GO:0046872">
    <property type="term" value="F:metal ion binding"/>
    <property type="evidence" value="ECO:0007669"/>
    <property type="project" value="InterPro"/>
</dbReference>
<dbReference type="Gramene" id="EOY28970">
    <property type="protein sequence ID" value="EOY28970"/>
    <property type="gene ID" value="TCM_030423"/>
</dbReference>
<feature type="domain" description="HMA" evidence="1">
    <location>
        <begin position="96"/>
        <end position="134"/>
    </location>
</feature>
<reference evidence="2 3" key="1">
    <citation type="journal article" date="2013" name="Genome Biol.">
        <title>The genome sequence of the most widely cultivated cacao type and its use to identify candidate genes regulating pod color.</title>
        <authorList>
            <person name="Motamayor J.C."/>
            <person name="Mockaitis K."/>
            <person name="Schmutz J."/>
            <person name="Haiminen N."/>
            <person name="Iii D.L."/>
            <person name="Cornejo O."/>
            <person name="Findley S.D."/>
            <person name="Zheng P."/>
            <person name="Utro F."/>
            <person name="Royaert S."/>
            <person name="Saski C."/>
            <person name="Jenkins J."/>
            <person name="Podicheti R."/>
            <person name="Zhao M."/>
            <person name="Scheffler B.E."/>
            <person name="Stack J.C."/>
            <person name="Feltus F.A."/>
            <person name="Mustiga G.M."/>
            <person name="Amores F."/>
            <person name="Phillips W."/>
            <person name="Marelli J.P."/>
            <person name="May G.D."/>
            <person name="Shapiro H."/>
            <person name="Ma J."/>
            <person name="Bustamante C.D."/>
            <person name="Schnell R.J."/>
            <person name="Main D."/>
            <person name="Gilbert D."/>
            <person name="Parida L."/>
            <person name="Kuhn D.N."/>
        </authorList>
    </citation>
    <scope>NUCLEOTIDE SEQUENCE [LARGE SCALE GENOMIC DNA]</scope>
    <source>
        <strain evidence="3">cv. Matina 1-6</strain>
    </source>
</reference>
<evidence type="ECO:0000313" key="3">
    <source>
        <dbReference type="Proteomes" id="UP000026915"/>
    </source>
</evidence>
<proteinExistence type="predicted"/>
<evidence type="ECO:0000259" key="1">
    <source>
        <dbReference type="Pfam" id="PF00403"/>
    </source>
</evidence>
<keyword evidence="3" id="KW-1185">Reference proteome</keyword>
<dbReference type="AlphaFoldDB" id="A0A061GGG7"/>
<dbReference type="InterPro" id="IPR036163">
    <property type="entry name" value="HMA_dom_sf"/>
</dbReference>
<protein>
    <recommendedName>
        <fullName evidence="1">HMA domain-containing protein</fullName>
    </recommendedName>
</protein>
<gene>
    <name evidence="2" type="ORF">TCM_030423</name>
</gene>
<dbReference type="Gene3D" id="3.30.70.100">
    <property type="match status" value="1"/>
</dbReference>
<dbReference type="Proteomes" id="UP000026915">
    <property type="component" value="Chromosome 6"/>
</dbReference>
<name>A0A061GGG7_THECC</name>
<dbReference type="InParanoid" id="A0A061GGG7"/>
<evidence type="ECO:0000313" key="2">
    <source>
        <dbReference type="EMBL" id="EOY28970.1"/>
    </source>
</evidence>
<dbReference type="EMBL" id="CM001884">
    <property type="protein sequence ID" value="EOY28970.1"/>
    <property type="molecule type" value="Genomic_DNA"/>
</dbReference>